<comment type="similarity">
    <text evidence="3 18">In the N-terminal section; belongs to the NnrE/AIBP family.</text>
</comment>
<dbReference type="AlphaFoldDB" id="A0A8I0GEC5"/>
<keyword evidence="23" id="KW-1185">Reference proteome</keyword>
<dbReference type="InterPro" id="IPR000631">
    <property type="entry name" value="CARKD"/>
</dbReference>
<evidence type="ECO:0000259" key="20">
    <source>
        <dbReference type="PROSITE" id="PS51383"/>
    </source>
</evidence>
<evidence type="ECO:0000256" key="19">
    <source>
        <dbReference type="SAM" id="MobiDB-lite"/>
    </source>
</evidence>
<feature type="region of interest" description="Disordered" evidence="19">
    <location>
        <begin position="164"/>
        <end position="188"/>
    </location>
</feature>
<keyword evidence="10 17" id="KW-0520">NAD</keyword>
<keyword evidence="12 17" id="KW-0456">Lyase</keyword>
<dbReference type="HAMAP" id="MF_01965">
    <property type="entry name" value="NADHX_dehydratase"/>
    <property type="match status" value="1"/>
</dbReference>
<evidence type="ECO:0000256" key="14">
    <source>
        <dbReference type="ARBA" id="ARBA00025153"/>
    </source>
</evidence>
<feature type="binding site" evidence="17">
    <location>
        <position position="476"/>
    </location>
    <ligand>
        <name>(6S)-NADPHX</name>
        <dbReference type="ChEBI" id="CHEBI:64076"/>
    </ligand>
</feature>
<evidence type="ECO:0000256" key="6">
    <source>
        <dbReference type="ARBA" id="ARBA00022741"/>
    </source>
</evidence>
<feature type="domain" description="YjeF N-terminal" evidence="21">
    <location>
        <begin position="2"/>
        <end position="251"/>
    </location>
</feature>
<evidence type="ECO:0000256" key="11">
    <source>
        <dbReference type="ARBA" id="ARBA00023235"/>
    </source>
</evidence>
<dbReference type="GO" id="GO:0110051">
    <property type="term" value="P:metabolite repair"/>
    <property type="evidence" value="ECO:0007669"/>
    <property type="project" value="TreeGrafter"/>
</dbReference>
<reference evidence="22 23" key="1">
    <citation type="submission" date="2020-08" db="EMBL/GenBank/DDBJ databases">
        <title>Winkia gen. nov., sp. nov., isolated from faeces of the Anser albifrons in China.</title>
        <authorList>
            <person name="Liu Q."/>
        </authorList>
    </citation>
    <scope>NUCLEOTIDE SEQUENCE [LARGE SCALE GENOMIC DNA]</scope>
    <source>
        <strain evidence="22 23">C62</strain>
    </source>
</reference>
<dbReference type="InterPro" id="IPR030677">
    <property type="entry name" value="Nnr"/>
</dbReference>
<dbReference type="PROSITE" id="PS51385">
    <property type="entry name" value="YJEF_N"/>
    <property type="match status" value="1"/>
</dbReference>
<comment type="catalytic activity">
    <reaction evidence="15 17 18">
        <text>(6S)-NADHX + ADP = AMP + phosphate + NADH + H(+)</text>
        <dbReference type="Rhea" id="RHEA:32223"/>
        <dbReference type="ChEBI" id="CHEBI:15378"/>
        <dbReference type="ChEBI" id="CHEBI:43474"/>
        <dbReference type="ChEBI" id="CHEBI:57945"/>
        <dbReference type="ChEBI" id="CHEBI:64074"/>
        <dbReference type="ChEBI" id="CHEBI:456215"/>
        <dbReference type="ChEBI" id="CHEBI:456216"/>
        <dbReference type="EC" id="4.2.1.136"/>
    </reaction>
</comment>
<dbReference type="InterPro" id="IPR029056">
    <property type="entry name" value="Ribokinase-like"/>
</dbReference>
<feature type="binding site" evidence="17">
    <location>
        <position position="342"/>
    </location>
    <ligand>
        <name>(6S)-NADPHX</name>
        <dbReference type="ChEBI" id="CHEBI:64076"/>
    </ligand>
</feature>
<comment type="catalytic activity">
    <reaction evidence="2 18">
        <text>(6R)-NADPHX = (6S)-NADPHX</text>
        <dbReference type="Rhea" id="RHEA:32227"/>
        <dbReference type="ChEBI" id="CHEBI:64076"/>
        <dbReference type="ChEBI" id="CHEBI:64077"/>
        <dbReference type="EC" id="5.1.99.6"/>
    </reaction>
</comment>
<dbReference type="InterPro" id="IPR004443">
    <property type="entry name" value="YjeF_N_dom"/>
</dbReference>
<evidence type="ECO:0000256" key="10">
    <source>
        <dbReference type="ARBA" id="ARBA00023027"/>
    </source>
</evidence>
<comment type="cofactor">
    <cofactor evidence="17">
        <name>Mg(2+)</name>
        <dbReference type="ChEBI" id="CHEBI:18420"/>
    </cofactor>
</comment>
<evidence type="ECO:0000256" key="3">
    <source>
        <dbReference type="ARBA" id="ARBA00006001"/>
    </source>
</evidence>
<evidence type="ECO:0000256" key="4">
    <source>
        <dbReference type="ARBA" id="ARBA00009524"/>
    </source>
</evidence>
<keyword evidence="11 18" id="KW-0413">Isomerase</keyword>
<keyword evidence="7 17" id="KW-0067">ATP-binding</keyword>
<comment type="function">
    <text evidence="17">Catalyzes the dehydration of the S-form of NAD(P)HX at the expense of ADP, which is converted to AMP. Together with NAD(P)HX epimerase, which catalyzes the epimerization of the S- and R-forms, the enzyme allows the repair of both epimers of NAD(P)HX, a damaged form of NAD(P)H that is a result of enzymatic or heat-dependent hydration.</text>
</comment>
<comment type="similarity">
    <text evidence="4 18">In the C-terminal section; belongs to the NnrD/CARKD family.</text>
</comment>
<keyword evidence="13" id="KW-0511">Multifunctional enzyme</keyword>
<comment type="caution">
    <text evidence="22">The sequence shown here is derived from an EMBL/GenBank/DDBJ whole genome shotgun (WGS) entry which is preliminary data.</text>
</comment>
<accession>A0A8I0GEC5</accession>
<keyword evidence="6 17" id="KW-0547">Nucleotide-binding</keyword>
<dbReference type="InterPro" id="IPR036652">
    <property type="entry name" value="YjeF_N_dom_sf"/>
</dbReference>
<keyword evidence="5 18" id="KW-0479">Metal-binding</keyword>
<comment type="subunit">
    <text evidence="17">Homotetramer.</text>
</comment>
<proteinExistence type="inferred from homology"/>
<dbReference type="PROSITE" id="PS01050">
    <property type="entry name" value="YJEF_C_2"/>
    <property type="match status" value="1"/>
</dbReference>
<dbReference type="Proteomes" id="UP000627538">
    <property type="component" value="Unassembled WGS sequence"/>
</dbReference>
<dbReference type="PROSITE" id="PS51383">
    <property type="entry name" value="YJEF_C_3"/>
    <property type="match status" value="1"/>
</dbReference>
<evidence type="ECO:0000256" key="13">
    <source>
        <dbReference type="ARBA" id="ARBA00023268"/>
    </source>
</evidence>
<sequence length="579" mass="58897">MISAFDTATIRQAEYDLVAHAPLDHVMKKAAGAVAETCAQLIAARDLARAGRVVALVGGGDNGGDALYAVAMLARSAIECDAVILHAEPHPRGCQAAEDAGVHLVRPDLSRSPRAVAQAVARTVIGCDVIIDGLVGTGGRGALREPFATVVTLVRAGLADAGDRLGRTRRQSPQTGHRPGTSERSRRPLVVAVDTPSGLGGEDGSVAGVHLPADVTVTMGALKPQAVLPPASYSVGQVRLCDLGVTISTPERARSLGAGDVGCAWSVPGPSDHKYTRGVAQVVAGSTEYPFTGVMCVEAAARTGAGMVRYSGPAEASLAVLSRVPEAVGAPGRFQACLLGPGLSERDDARIEQAGELMRTAHAANLPMVLDAGALRAWRRLVSQLPGGEIGPLAVLTPHAGEAAMLLTHLGAGSQRGGISRAEVEAEPLRWATRLTECTGAIVVLKGAATLIVAPGEIPYVQHQAPAWAGTAGSGDVLAGILVAVAAAAQAQSEQAGAELTQADLARRIAAGVWVHGTAARLAAGLRPDRPAAVDALSVQAEDVEPIGAGAPIIATDIIAAVPQAIRHALAAGPLRYAG</sequence>
<feature type="binding site" evidence="17">
    <location>
        <position position="475"/>
    </location>
    <ligand>
        <name>AMP</name>
        <dbReference type="ChEBI" id="CHEBI:456215"/>
    </ligand>
</feature>
<evidence type="ECO:0000256" key="7">
    <source>
        <dbReference type="ARBA" id="ARBA00022840"/>
    </source>
</evidence>
<gene>
    <name evidence="17" type="primary">nnrD</name>
    <name evidence="22" type="ORF">H8R10_06940</name>
</gene>
<evidence type="ECO:0000259" key="21">
    <source>
        <dbReference type="PROSITE" id="PS51385"/>
    </source>
</evidence>
<evidence type="ECO:0000256" key="5">
    <source>
        <dbReference type="ARBA" id="ARBA00022723"/>
    </source>
</evidence>
<dbReference type="Gene3D" id="3.40.50.10260">
    <property type="entry name" value="YjeF N-terminal domain"/>
    <property type="match status" value="1"/>
</dbReference>
<comment type="function">
    <text evidence="14 18">Bifunctional enzyme that catalyzes the epimerization of the S- and R-forms of NAD(P)HX and the dehydration of the S-form of NAD(P)HX at the expense of ADP, which is converted to AMP. This allows the repair of both epimers of NAD(P)HX, a damaged form of NAD(P)H that is a result of enzymatic or heat-dependent hydration.</text>
</comment>
<dbReference type="GO" id="GO:0046496">
    <property type="term" value="P:nicotinamide nucleotide metabolic process"/>
    <property type="evidence" value="ECO:0007669"/>
    <property type="project" value="UniProtKB-UniRule"/>
</dbReference>
<evidence type="ECO:0000256" key="15">
    <source>
        <dbReference type="ARBA" id="ARBA00048238"/>
    </source>
</evidence>
<dbReference type="GO" id="GO:0005524">
    <property type="term" value="F:ATP binding"/>
    <property type="evidence" value="ECO:0007669"/>
    <property type="project" value="UniProtKB-UniRule"/>
</dbReference>
<evidence type="ECO:0000256" key="12">
    <source>
        <dbReference type="ARBA" id="ARBA00023239"/>
    </source>
</evidence>
<dbReference type="SUPFAM" id="SSF53613">
    <property type="entry name" value="Ribokinase-like"/>
    <property type="match status" value="1"/>
</dbReference>
<feature type="domain" description="YjeF C-terminal" evidence="20">
    <location>
        <begin position="257"/>
        <end position="569"/>
    </location>
</feature>
<dbReference type="GO" id="GO:0052856">
    <property type="term" value="F:NAD(P)HX epimerase activity"/>
    <property type="evidence" value="ECO:0007669"/>
    <property type="project" value="UniProtKB-EC"/>
</dbReference>
<evidence type="ECO:0000256" key="9">
    <source>
        <dbReference type="ARBA" id="ARBA00022958"/>
    </source>
</evidence>
<dbReference type="GO" id="GO:0046872">
    <property type="term" value="F:metal ion binding"/>
    <property type="evidence" value="ECO:0007669"/>
    <property type="project" value="UniProtKB-UniRule"/>
</dbReference>
<evidence type="ECO:0000256" key="18">
    <source>
        <dbReference type="PIRNR" id="PIRNR017184"/>
    </source>
</evidence>
<dbReference type="RefSeq" id="WP_191072069.1">
    <property type="nucleotide sequence ID" value="NZ_CP060506.1"/>
</dbReference>
<comment type="caution">
    <text evidence="17">Lacks conserved residue(s) required for the propagation of feature annotation.</text>
</comment>
<dbReference type="EC" id="4.2.1.136" evidence="17"/>
<keyword evidence="9 18" id="KW-0630">Potassium</keyword>
<protein>
    <recommendedName>
        <fullName evidence="17">ADP-dependent (S)-NAD(P)H-hydrate dehydratase</fullName>
        <ecNumber evidence="17">4.2.1.136</ecNumber>
    </recommendedName>
    <alternativeName>
        <fullName evidence="17">ADP-dependent NAD(P)HX dehydratase</fullName>
    </alternativeName>
</protein>
<comment type="cofactor">
    <cofactor evidence="18">
        <name>K(+)</name>
        <dbReference type="ChEBI" id="CHEBI:29103"/>
    </cofactor>
    <text evidence="18">Binds 1 potassium ion per subunit.</text>
</comment>
<evidence type="ECO:0000313" key="23">
    <source>
        <dbReference type="Proteomes" id="UP000627538"/>
    </source>
</evidence>
<evidence type="ECO:0000256" key="16">
    <source>
        <dbReference type="ARBA" id="ARBA00049209"/>
    </source>
</evidence>
<evidence type="ECO:0000256" key="2">
    <source>
        <dbReference type="ARBA" id="ARBA00000909"/>
    </source>
</evidence>
<feature type="binding site" evidence="17">
    <location>
        <position position="399"/>
    </location>
    <ligand>
        <name>(6S)-NADPHX</name>
        <dbReference type="ChEBI" id="CHEBI:64076"/>
    </ligand>
</feature>
<dbReference type="Gene3D" id="3.40.1190.20">
    <property type="match status" value="1"/>
</dbReference>
<dbReference type="EMBL" id="JACRUO010000002">
    <property type="protein sequence ID" value="MBD3689958.1"/>
    <property type="molecule type" value="Genomic_DNA"/>
</dbReference>
<organism evidence="22 23">
    <name type="scientific">Nanchangia anserum</name>
    <dbReference type="NCBI Taxonomy" id="2692125"/>
    <lineage>
        <taxon>Bacteria</taxon>
        <taxon>Bacillati</taxon>
        <taxon>Actinomycetota</taxon>
        <taxon>Actinomycetes</taxon>
        <taxon>Actinomycetales</taxon>
        <taxon>Actinomycetaceae</taxon>
        <taxon>Nanchangia</taxon>
    </lineage>
</organism>
<dbReference type="PANTHER" id="PTHR12592:SF0">
    <property type="entry name" value="ATP-DEPENDENT (S)-NAD(P)H-HYDRATE DEHYDRATASE"/>
    <property type="match status" value="1"/>
</dbReference>
<comment type="catalytic activity">
    <reaction evidence="16 17 18">
        <text>(6S)-NADPHX + ADP = AMP + phosphate + NADPH + H(+)</text>
        <dbReference type="Rhea" id="RHEA:32235"/>
        <dbReference type="ChEBI" id="CHEBI:15378"/>
        <dbReference type="ChEBI" id="CHEBI:43474"/>
        <dbReference type="ChEBI" id="CHEBI:57783"/>
        <dbReference type="ChEBI" id="CHEBI:64076"/>
        <dbReference type="ChEBI" id="CHEBI:456215"/>
        <dbReference type="ChEBI" id="CHEBI:456216"/>
        <dbReference type="EC" id="4.2.1.136"/>
    </reaction>
</comment>
<comment type="catalytic activity">
    <reaction evidence="1 18">
        <text>(6R)-NADHX = (6S)-NADHX</text>
        <dbReference type="Rhea" id="RHEA:32215"/>
        <dbReference type="ChEBI" id="CHEBI:64074"/>
        <dbReference type="ChEBI" id="CHEBI:64075"/>
        <dbReference type="EC" id="5.1.99.6"/>
    </reaction>
</comment>
<dbReference type="PANTHER" id="PTHR12592">
    <property type="entry name" value="ATP-DEPENDENT (S)-NAD(P)H-HYDRATE DEHYDRATASE FAMILY MEMBER"/>
    <property type="match status" value="1"/>
</dbReference>
<evidence type="ECO:0000256" key="8">
    <source>
        <dbReference type="ARBA" id="ARBA00022857"/>
    </source>
</evidence>
<dbReference type="CDD" id="cd01171">
    <property type="entry name" value="YXKO-related"/>
    <property type="match status" value="1"/>
</dbReference>
<dbReference type="Pfam" id="PF03853">
    <property type="entry name" value="YjeF_N"/>
    <property type="match status" value="1"/>
</dbReference>
<dbReference type="Pfam" id="PF01256">
    <property type="entry name" value="Carb_kinase"/>
    <property type="match status" value="1"/>
</dbReference>
<feature type="binding site" evidence="17">
    <location>
        <begin position="446"/>
        <end position="450"/>
    </location>
    <ligand>
        <name>AMP</name>
        <dbReference type="ChEBI" id="CHEBI:456215"/>
    </ligand>
</feature>
<dbReference type="InterPro" id="IPR017953">
    <property type="entry name" value="Carbohydrate_kinase_pred_CS"/>
</dbReference>
<name>A0A8I0GEC5_9ACTO</name>
<comment type="similarity">
    <text evidence="17">Belongs to the NnrD/CARKD family.</text>
</comment>
<evidence type="ECO:0000256" key="1">
    <source>
        <dbReference type="ARBA" id="ARBA00000013"/>
    </source>
</evidence>
<keyword evidence="8 17" id="KW-0521">NADP</keyword>
<dbReference type="SUPFAM" id="SSF64153">
    <property type="entry name" value="YjeF N-terminal domain-like"/>
    <property type="match status" value="1"/>
</dbReference>
<dbReference type="PIRSF" id="PIRSF017184">
    <property type="entry name" value="Nnr"/>
    <property type="match status" value="1"/>
</dbReference>
<dbReference type="GO" id="GO:0052855">
    <property type="term" value="F:ADP-dependent NAD(P)H-hydrate dehydratase activity"/>
    <property type="evidence" value="ECO:0007669"/>
    <property type="project" value="UniProtKB-UniRule"/>
</dbReference>
<evidence type="ECO:0000313" key="22">
    <source>
        <dbReference type="EMBL" id="MBD3689958.1"/>
    </source>
</evidence>
<evidence type="ECO:0000256" key="17">
    <source>
        <dbReference type="HAMAP-Rule" id="MF_01965"/>
    </source>
</evidence>